<keyword evidence="9 10" id="KW-0472">Membrane</keyword>
<evidence type="ECO:0000313" key="12">
    <source>
        <dbReference type="EMBL" id="KAG6587394.1"/>
    </source>
</evidence>
<dbReference type="Pfam" id="PF03083">
    <property type="entry name" value="MtN3_slv"/>
    <property type="match status" value="2"/>
</dbReference>
<dbReference type="InterPro" id="IPR004217">
    <property type="entry name" value="Tim10-like"/>
</dbReference>
<sequence length="322" mass="35854">MDSSSLNSPELMNFINEEKQRAMVAEMVAKLTSVCWDKCITGTPGSVVEFMLSMSTSCVPEIPRGRARCGALPLSLDETKRPTFVRVCRKKSTEGFQSVPYVVALFSAMLLIYYSTLNADELFLMTINSVGCFIETIYIALYIAYAPKKARIFTVRFFLLLDVVGFCLILLVTQFVVKRPYRARVIGFVCGGLSVSVFAAPLSIMRTVIRTKSVEFMPFSLSLFLTLSAVMWLFYGLLLKDLFVALPNTLGFTFGMAQMILYAVYRNAKPAAELQLPQHKATTVEVEAEASLDTPEQRHHEKYCMDLETQAAPAAPMLNSAA</sequence>
<evidence type="ECO:0000256" key="9">
    <source>
        <dbReference type="ARBA" id="ARBA00023136"/>
    </source>
</evidence>
<dbReference type="EMBL" id="JAGKQH010000011">
    <property type="protein sequence ID" value="KAG6587394.1"/>
    <property type="molecule type" value="Genomic_DNA"/>
</dbReference>
<keyword evidence="7" id="KW-0677">Repeat</keyword>
<dbReference type="Proteomes" id="UP000685013">
    <property type="component" value="Chromosome 11"/>
</dbReference>
<comment type="caution">
    <text evidence="12">The sequence shown here is derived from an EMBL/GenBank/DDBJ whole genome shotgun (WGS) entry which is preliminary data.</text>
</comment>
<feature type="transmembrane region" description="Helical" evidence="10">
    <location>
        <begin position="244"/>
        <end position="265"/>
    </location>
</feature>
<dbReference type="GO" id="GO:0008515">
    <property type="term" value="F:sucrose transmembrane transporter activity"/>
    <property type="evidence" value="ECO:0007669"/>
    <property type="project" value="UniProtKB-ARBA"/>
</dbReference>
<dbReference type="AlphaFoldDB" id="A0AAV6MVF8"/>
<evidence type="ECO:0000256" key="2">
    <source>
        <dbReference type="ARBA" id="ARBA00007809"/>
    </source>
</evidence>
<feature type="transmembrane region" description="Helical" evidence="10">
    <location>
        <begin position="216"/>
        <end position="238"/>
    </location>
</feature>
<keyword evidence="5 10" id="KW-0762">Sugar transport</keyword>
<reference evidence="12 13" key="1">
    <citation type="journal article" date="2021" name="Hortic Res">
        <title>The domestication of Cucurbita argyrosperma as revealed by the genome of its wild relative.</title>
        <authorList>
            <person name="Barrera-Redondo J."/>
            <person name="Sanchez-de la Vega G."/>
            <person name="Aguirre-Liguori J.A."/>
            <person name="Castellanos-Morales G."/>
            <person name="Gutierrez-Guerrero Y.T."/>
            <person name="Aguirre-Dugua X."/>
            <person name="Aguirre-Planter E."/>
            <person name="Tenaillon M.I."/>
            <person name="Lira-Saade R."/>
            <person name="Eguiarte L.E."/>
        </authorList>
    </citation>
    <scope>NUCLEOTIDE SEQUENCE [LARGE SCALE GENOMIC DNA]</scope>
    <source>
        <strain evidence="12">JBR-2021</strain>
    </source>
</reference>
<dbReference type="FunFam" id="1.20.1280.290:FF:000001">
    <property type="entry name" value="Bidirectional sugar transporter SWEET"/>
    <property type="match status" value="1"/>
</dbReference>
<dbReference type="PANTHER" id="PTHR10791">
    <property type="entry name" value="RAG1-ACTIVATING PROTEIN 1"/>
    <property type="match status" value="1"/>
</dbReference>
<feature type="transmembrane region" description="Helical" evidence="10">
    <location>
        <begin position="122"/>
        <end position="145"/>
    </location>
</feature>
<comment type="subcellular location">
    <subcellularLocation>
        <location evidence="1">Cell membrane</location>
        <topology evidence="1">Multi-pass membrane protein</topology>
    </subcellularLocation>
</comment>
<evidence type="ECO:0000256" key="4">
    <source>
        <dbReference type="ARBA" id="ARBA00022475"/>
    </source>
</evidence>
<accession>A0AAV6MVF8</accession>
<evidence type="ECO:0000256" key="6">
    <source>
        <dbReference type="ARBA" id="ARBA00022692"/>
    </source>
</evidence>
<evidence type="ECO:0000259" key="11">
    <source>
        <dbReference type="Pfam" id="PF02953"/>
    </source>
</evidence>
<dbReference type="Pfam" id="PF02953">
    <property type="entry name" value="zf-Tim10_DDP"/>
    <property type="match status" value="1"/>
</dbReference>
<evidence type="ECO:0000256" key="8">
    <source>
        <dbReference type="ARBA" id="ARBA00022989"/>
    </source>
</evidence>
<comment type="function">
    <text evidence="10">Mediates both low-affinity uptake and efflux of sugar across the membrane.</text>
</comment>
<evidence type="ECO:0000256" key="1">
    <source>
        <dbReference type="ARBA" id="ARBA00004651"/>
    </source>
</evidence>
<feature type="transmembrane region" description="Helical" evidence="10">
    <location>
        <begin position="183"/>
        <end position="204"/>
    </location>
</feature>
<evidence type="ECO:0000256" key="5">
    <source>
        <dbReference type="ARBA" id="ARBA00022597"/>
    </source>
</evidence>
<feature type="transmembrane region" description="Helical" evidence="10">
    <location>
        <begin position="99"/>
        <end position="116"/>
    </location>
</feature>
<evidence type="ECO:0000256" key="10">
    <source>
        <dbReference type="RuleBase" id="RU910715"/>
    </source>
</evidence>
<name>A0AAV6MVF8_9ROSI</name>
<dbReference type="FunFam" id="1.20.1280.290:FF:000003">
    <property type="entry name" value="Bidirectional sugar transporter SWEET"/>
    <property type="match status" value="1"/>
</dbReference>
<proteinExistence type="inferred from homology"/>
<dbReference type="GO" id="GO:0051119">
    <property type="term" value="F:sugar transmembrane transporter activity"/>
    <property type="evidence" value="ECO:0007669"/>
    <property type="project" value="InterPro"/>
</dbReference>
<dbReference type="PANTHER" id="PTHR10791:SF22">
    <property type="entry name" value="BIDIRECTIONAL SUGAR TRANSPORTER SWEET11"/>
    <property type="match status" value="1"/>
</dbReference>
<keyword evidence="4" id="KW-1003">Cell membrane</keyword>
<dbReference type="InterPro" id="IPR047664">
    <property type="entry name" value="SWEET"/>
</dbReference>
<evidence type="ECO:0000256" key="3">
    <source>
        <dbReference type="ARBA" id="ARBA00022448"/>
    </source>
</evidence>
<feature type="non-terminal residue" evidence="12">
    <location>
        <position position="1"/>
    </location>
</feature>
<dbReference type="GO" id="GO:0005886">
    <property type="term" value="C:plasma membrane"/>
    <property type="evidence" value="ECO:0007669"/>
    <property type="project" value="UniProtKB-SubCell"/>
</dbReference>
<protein>
    <recommendedName>
        <fullName evidence="10">Bidirectional sugar transporter SWEET</fullName>
    </recommendedName>
</protein>
<evidence type="ECO:0000313" key="13">
    <source>
        <dbReference type="Proteomes" id="UP000685013"/>
    </source>
</evidence>
<feature type="transmembrane region" description="Helical" evidence="10">
    <location>
        <begin position="157"/>
        <end position="177"/>
    </location>
</feature>
<evidence type="ECO:0000256" key="7">
    <source>
        <dbReference type="ARBA" id="ARBA00022737"/>
    </source>
</evidence>
<dbReference type="InterPro" id="IPR004316">
    <property type="entry name" value="SWEET_rpt"/>
</dbReference>
<comment type="caution">
    <text evidence="10">Lacks conserved residue(s) required for the propagation of feature annotation.</text>
</comment>
<keyword evidence="13" id="KW-1185">Reference proteome</keyword>
<gene>
    <name evidence="12" type="primary">SWEET12</name>
    <name evidence="12" type="ORF">SDJN03_15959</name>
</gene>
<keyword evidence="8 10" id="KW-1133">Transmembrane helix</keyword>
<keyword evidence="6 10" id="KW-0812">Transmembrane</keyword>
<keyword evidence="3 10" id="KW-0813">Transport</keyword>
<organism evidence="12 13">
    <name type="scientific">Cucurbita argyrosperma subsp. sororia</name>
    <dbReference type="NCBI Taxonomy" id="37648"/>
    <lineage>
        <taxon>Eukaryota</taxon>
        <taxon>Viridiplantae</taxon>
        <taxon>Streptophyta</taxon>
        <taxon>Embryophyta</taxon>
        <taxon>Tracheophyta</taxon>
        <taxon>Spermatophyta</taxon>
        <taxon>Magnoliopsida</taxon>
        <taxon>eudicotyledons</taxon>
        <taxon>Gunneridae</taxon>
        <taxon>Pentapetalae</taxon>
        <taxon>rosids</taxon>
        <taxon>fabids</taxon>
        <taxon>Cucurbitales</taxon>
        <taxon>Cucurbitaceae</taxon>
        <taxon>Cucurbiteae</taxon>
        <taxon>Cucurbita</taxon>
    </lineage>
</organism>
<feature type="domain" description="Tim10-like" evidence="11">
    <location>
        <begin position="13"/>
        <end position="46"/>
    </location>
</feature>
<comment type="similarity">
    <text evidence="2 10">Belongs to the SWEET sugar transporter family.</text>
</comment>